<gene>
    <name evidence="2" type="ORF">CBYS24578_00002082</name>
</gene>
<dbReference type="PROSITE" id="PS50181">
    <property type="entry name" value="FBOX"/>
    <property type="match status" value="1"/>
</dbReference>
<dbReference type="SUPFAM" id="SSF81383">
    <property type="entry name" value="F-box domain"/>
    <property type="match status" value="1"/>
</dbReference>
<comment type="caution">
    <text evidence="2">The sequence shown here is derived from an EMBL/GenBank/DDBJ whole genome shotgun (WGS) entry which is preliminary data.</text>
</comment>
<sequence length="516" mass="60365">MPAKQKNRQWPRTVRTPTKKPTTALRLKALPLEIVQRIISFLDPIALISLGQTGRYFRRLISPGRAEFVGRLLALECLDKYGGSASIIHAGVCPRPASSAEWETIRWACTSCMRLLPHTCFENHAILRFGYRKPIPGTPAAETATKWRASWRGKIWGGKGIKHVPPLELNQRRRGQREKDDWIHPANVSKYLERLQEVGIHIEAIADEESPTLEAKQAAMEQVLEKSQLHRWGFKRHLRKCNECRYQAGHLYQHPMRPVSVPYLQTSRQLLYAGMLERYFPQYWTVLKHQRPQLPQNRTMEVWPTYMGRCNICKSWQEMRSFRVGLTRSNNIAFTHREWDDHHFEWSDYFDSLECNHCVAKTQGPEVLGTMLLEWINDLVSKEDRFYNDVVYEGFVKVRVSLARLTCNGHTESEQRGRLKAMFEITLEGKADYLTRDDAVELLMRHHEGIKTIWEDLLSHDSEFALKFGDDSFETGWVRNLHTYQTYLIWLGNTKRELNERPLALVRWAISRRQSQ</sequence>
<dbReference type="CDD" id="cd09917">
    <property type="entry name" value="F-box_SF"/>
    <property type="match status" value="1"/>
</dbReference>
<organism evidence="2 3">
    <name type="scientific">Clonostachys byssicola</name>
    <dbReference type="NCBI Taxonomy" id="160290"/>
    <lineage>
        <taxon>Eukaryota</taxon>
        <taxon>Fungi</taxon>
        <taxon>Dikarya</taxon>
        <taxon>Ascomycota</taxon>
        <taxon>Pezizomycotina</taxon>
        <taxon>Sordariomycetes</taxon>
        <taxon>Hypocreomycetidae</taxon>
        <taxon>Hypocreales</taxon>
        <taxon>Bionectriaceae</taxon>
        <taxon>Clonostachys</taxon>
    </lineage>
</organism>
<evidence type="ECO:0000313" key="2">
    <source>
        <dbReference type="EMBL" id="CAH0002530.1"/>
    </source>
</evidence>
<accession>A0A9N9UXD7</accession>
<evidence type="ECO:0000259" key="1">
    <source>
        <dbReference type="PROSITE" id="PS50181"/>
    </source>
</evidence>
<dbReference type="InterPro" id="IPR036047">
    <property type="entry name" value="F-box-like_dom_sf"/>
</dbReference>
<protein>
    <recommendedName>
        <fullName evidence="1">F-box domain-containing protein</fullName>
    </recommendedName>
</protein>
<dbReference type="InterPro" id="IPR001810">
    <property type="entry name" value="F-box_dom"/>
</dbReference>
<dbReference type="OrthoDB" id="5134785at2759"/>
<dbReference type="EMBL" id="CABFNO020001560">
    <property type="protein sequence ID" value="CAH0002530.1"/>
    <property type="molecule type" value="Genomic_DNA"/>
</dbReference>
<dbReference type="AlphaFoldDB" id="A0A9N9UXD7"/>
<proteinExistence type="predicted"/>
<dbReference type="Pfam" id="PF12937">
    <property type="entry name" value="F-box-like"/>
    <property type="match status" value="1"/>
</dbReference>
<feature type="domain" description="F-box" evidence="1">
    <location>
        <begin position="24"/>
        <end position="72"/>
    </location>
</feature>
<keyword evidence="3" id="KW-1185">Reference proteome</keyword>
<name>A0A9N9UXD7_9HYPO</name>
<reference evidence="2" key="1">
    <citation type="submission" date="2021-10" db="EMBL/GenBank/DDBJ databases">
        <authorList>
            <person name="Piombo E."/>
        </authorList>
    </citation>
    <scope>NUCLEOTIDE SEQUENCE</scope>
</reference>
<dbReference type="Proteomes" id="UP000754883">
    <property type="component" value="Unassembled WGS sequence"/>
</dbReference>
<dbReference type="Gene3D" id="1.20.1280.50">
    <property type="match status" value="1"/>
</dbReference>
<evidence type="ECO:0000313" key="3">
    <source>
        <dbReference type="Proteomes" id="UP000754883"/>
    </source>
</evidence>